<keyword evidence="1" id="KW-0472">Membrane</keyword>
<feature type="transmembrane region" description="Helical" evidence="1">
    <location>
        <begin position="131"/>
        <end position="149"/>
    </location>
</feature>
<name>A0ABX0HVY1_9BURK</name>
<comment type="caution">
    <text evidence="3">The sequence shown here is derived from an EMBL/GenBank/DDBJ whole genome shotgun (WGS) entry which is preliminary data.</text>
</comment>
<dbReference type="Pfam" id="PF01841">
    <property type="entry name" value="Transglut_core"/>
    <property type="match status" value="1"/>
</dbReference>
<dbReference type="SUPFAM" id="SSF54001">
    <property type="entry name" value="Cysteine proteinases"/>
    <property type="match status" value="1"/>
</dbReference>
<feature type="domain" description="Transglutaminase-like" evidence="2">
    <location>
        <begin position="411"/>
        <end position="482"/>
    </location>
</feature>
<evidence type="ECO:0000313" key="3">
    <source>
        <dbReference type="EMBL" id="NHK99182.1"/>
    </source>
</evidence>
<evidence type="ECO:0000259" key="2">
    <source>
        <dbReference type="SMART" id="SM00460"/>
    </source>
</evidence>
<dbReference type="InterPro" id="IPR002931">
    <property type="entry name" value="Transglutaminase-like"/>
</dbReference>
<reference evidence="3 4" key="1">
    <citation type="submission" date="2020-03" db="EMBL/GenBank/DDBJ databases">
        <title>Rubrivivax benzoatilyticus JA2 (sequenced after 10 years sub-culturing).</title>
        <authorList>
            <person name="Gupta D."/>
            <person name="Chintalapati S."/>
            <person name="Chintalapati V.R."/>
        </authorList>
    </citation>
    <scope>NUCLEOTIDE SEQUENCE [LARGE SCALE GENOMIC DNA]</scope>
    <source>
        <strain evidence="3 4">JA2-Mal</strain>
    </source>
</reference>
<dbReference type="InterPro" id="IPR038765">
    <property type="entry name" value="Papain-like_cys_pep_sf"/>
</dbReference>
<dbReference type="RefSeq" id="WP_037290271.1">
    <property type="nucleotide sequence ID" value="NZ_JAAOCD010000005.1"/>
</dbReference>
<dbReference type="Gene3D" id="3.10.620.30">
    <property type="match status" value="1"/>
</dbReference>
<gene>
    <name evidence="3" type="ORF">G7087_12415</name>
</gene>
<dbReference type="Pfam" id="PF11992">
    <property type="entry name" value="TgpA_N"/>
    <property type="match status" value="1"/>
</dbReference>
<dbReference type="InterPro" id="IPR021878">
    <property type="entry name" value="TgpA_N"/>
</dbReference>
<evidence type="ECO:0000256" key="1">
    <source>
        <dbReference type="SAM" id="Phobius"/>
    </source>
</evidence>
<dbReference type="SMART" id="SM00460">
    <property type="entry name" value="TGc"/>
    <property type="match status" value="1"/>
</dbReference>
<dbReference type="EMBL" id="JAAOCD010000005">
    <property type="protein sequence ID" value="NHK99182.1"/>
    <property type="molecule type" value="Genomic_DNA"/>
</dbReference>
<dbReference type="PANTHER" id="PTHR42736:SF1">
    <property type="entry name" value="PROTEIN-GLUTAMINE GAMMA-GLUTAMYLTRANSFERASE"/>
    <property type="match status" value="1"/>
</dbReference>
<dbReference type="Proteomes" id="UP000802098">
    <property type="component" value="Unassembled WGS sequence"/>
</dbReference>
<evidence type="ECO:0000313" key="4">
    <source>
        <dbReference type="Proteomes" id="UP000802098"/>
    </source>
</evidence>
<dbReference type="PANTHER" id="PTHR42736">
    <property type="entry name" value="PROTEIN-GLUTAMINE GAMMA-GLUTAMYLTRANSFERASE"/>
    <property type="match status" value="1"/>
</dbReference>
<feature type="transmembrane region" description="Helical" evidence="1">
    <location>
        <begin position="161"/>
        <end position="183"/>
    </location>
</feature>
<feature type="transmembrane region" description="Helical" evidence="1">
    <location>
        <begin position="107"/>
        <end position="125"/>
    </location>
</feature>
<proteinExistence type="predicted"/>
<dbReference type="InterPro" id="IPR052901">
    <property type="entry name" value="Bact_TGase-like"/>
</dbReference>
<feature type="transmembrane region" description="Helical" evidence="1">
    <location>
        <begin position="20"/>
        <end position="46"/>
    </location>
</feature>
<accession>A0ABX0HVY1</accession>
<keyword evidence="4" id="KW-1185">Reference proteome</keyword>
<keyword evidence="1" id="KW-0812">Transmembrane</keyword>
<keyword evidence="1" id="KW-1133">Transmembrane helix</keyword>
<organism evidence="3 4">
    <name type="scientific">Rubrivivax benzoatilyticus</name>
    <dbReference type="NCBI Taxonomy" id="316997"/>
    <lineage>
        <taxon>Bacteria</taxon>
        <taxon>Pseudomonadati</taxon>
        <taxon>Pseudomonadota</taxon>
        <taxon>Betaproteobacteria</taxon>
        <taxon>Burkholderiales</taxon>
        <taxon>Sphaerotilaceae</taxon>
        <taxon>Rubrivivax</taxon>
    </lineage>
</organism>
<protein>
    <submittedName>
        <fullName evidence="3">DUF3488 domain-containing transglutaminase family protein</fullName>
    </submittedName>
</protein>
<sequence>MSPPPRTTREARDTLFLLAVIGWTLLPHAAHVAVWCSVLAGVILVWRAWLAVGNRPLPGHWVRVGLLLLAGALTFWSERTLLGKEAGVTLLVVLMTLKTLELRARRDALVVFFLGFFVVLTNFLYSQSLLVAASMLLSVWGLLAALVLAHMPVGRPPLARAGALAARAALLGAPVMVALFLLFPRIGPLWGVPNDAAGRTGLSGTMRLGGVAEVANDDSIALRVRFDGAVPPPDAMYFRGPVLGRFDGLDWNRVPERFGAAGEPQLLGAPLRYEMTLEPSRLAMLPLLEITPARDGAAPRLEGWSPRLRADLQWQLDRPLTDRVRFSAAAWPAHRHGPRSAVPQLADWLGLPPGYNPRTLAWARALQARPELAGADARTLAAALLREVASGGYGYTLEPGPYGRDAIDEFWLDRKLGFCEHFAAAFVVAMRAMGVPARIVTGYQGTDPAPVDGWWIVRQRNAHAWAEYWQPGVGWVRADPTAAVAPERVQRGSSLAPAPGFVAGTMVAVNPALAARLREAWETLNNRWNQAVLNYSRQRQFDLLRALGVESPDWQDLARALVLLAAAAAAAGAGWALWDRHRQDPWQRLQARVQRALAGRGVEVGPQHGPRARAERVRAALGAAGEPLAAELDALDRLRYGEGVAQPARRWWPGFAKALRQVGRP</sequence>